<dbReference type="GeneID" id="96302002"/>
<keyword evidence="1" id="KW-1133">Transmembrane helix</keyword>
<organism evidence="2 3">
    <name type="scientific">Streptosporangium canum</name>
    <dbReference type="NCBI Taxonomy" id="324952"/>
    <lineage>
        <taxon>Bacteria</taxon>
        <taxon>Bacillati</taxon>
        <taxon>Actinomycetota</taxon>
        <taxon>Actinomycetes</taxon>
        <taxon>Streptosporangiales</taxon>
        <taxon>Streptosporangiaceae</taxon>
        <taxon>Streptosporangium</taxon>
    </lineage>
</organism>
<dbReference type="RefSeq" id="WP_093890593.1">
    <property type="nucleotide sequence ID" value="NZ_FOQY01000030.1"/>
</dbReference>
<evidence type="ECO:0000256" key="1">
    <source>
        <dbReference type="SAM" id="Phobius"/>
    </source>
</evidence>
<accession>A0A1I4AZK9</accession>
<proteinExistence type="predicted"/>
<keyword evidence="1" id="KW-0472">Membrane</keyword>
<gene>
    <name evidence="2" type="ORF">SAMN05216275_13013</name>
</gene>
<evidence type="ECO:0000313" key="3">
    <source>
        <dbReference type="Proteomes" id="UP000199111"/>
    </source>
</evidence>
<keyword evidence="1" id="KW-0812">Transmembrane</keyword>
<keyword evidence="3" id="KW-1185">Reference proteome</keyword>
<evidence type="ECO:0000313" key="2">
    <source>
        <dbReference type="EMBL" id="SFK61590.1"/>
    </source>
</evidence>
<dbReference type="EMBL" id="FOQY01000030">
    <property type="protein sequence ID" value="SFK61590.1"/>
    <property type="molecule type" value="Genomic_DNA"/>
</dbReference>
<evidence type="ECO:0008006" key="4">
    <source>
        <dbReference type="Google" id="ProtNLM"/>
    </source>
</evidence>
<dbReference type="Proteomes" id="UP000199111">
    <property type="component" value="Unassembled WGS sequence"/>
</dbReference>
<sequence>MEELQELRRYHDALPGAAPESIGAARSRLAGHMHGSRRPRARRIRPVWGLSLAGAAAAALLAVATTVVPGVTREAPGVIREKGVKVPQARPSAAVTELRLRPVANAQDLADNAAVLASDEPEWSAGPTQWGYVKSLRAQTRVDGGEWLRGIPAVTNTREQWRQLNDKAFATVEKGKLEISKGSEFEVTYPYLLALPTDADQLLARIYESVDTENARNRTSFLRFAQERAENRGKTPEEAKRLAEESLPPFTSVQRDRWAFQLIAMGMGDAALPPRLRAAMYGAMAKISGVRYGAKSSDLLKRRGITLYHVLDGYLRDEIFINPKTYEYLGYRTIVVKDHQDGPFGTMKKGEIRNWDALIKAAVVDEAGQRPG</sequence>
<protein>
    <recommendedName>
        <fullName evidence="4">CU044_5270 family protein</fullName>
    </recommendedName>
</protein>
<name>A0A1I4AZK9_9ACTN</name>
<reference evidence="3" key="1">
    <citation type="submission" date="2016-10" db="EMBL/GenBank/DDBJ databases">
        <authorList>
            <person name="Varghese N."/>
            <person name="Submissions S."/>
        </authorList>
    </citation>
    <scope>NUCLEOTIDE SEQUENCE [LARGE SCALE GENOMIC DNA]</scope>
    <source>
        <strain evidence="3">CGMCC 4.2126</strain>
    </source>
</reference>
<dbReference type="AlphaFoldDB" id="A0A1I4AZK9"/>
<feature type="transmembrane region" description="Helical" evidence="1">
    <location>
        <begin position="47"/>
        <end position="68"/>
    </location>
</feature>